<dbReference type="AlphaFoldDB" id="A0A318NTG9"/>
<dbReference type="Proteomes" id="UP000248196">
    <property type="component" value="Unassembled WGS sequence"/>
</dbReference>
<protein>
    <submittedName>
        <fullName evidence="1">Head-tail adaptor protein</fullName>
    </submittedName>
</protein>
<sequence length="112" mass="13016">MKSLRAGQLRFRIGIFRPVTIRDEQTGSPVKSFEFVAEVWADAEPISNRKIRTGEQGQVVETMLFTLRPRDEITVDWQVVFQKRTFTVRAPDRSQSDRLLITAEADIRHDRV</sequence>
<reference evidence="1 2" key="1">
    <citation type="submission" date="2017-11" db="EMBL/GenBank/DDBJ databases">
        <title>Genome sequence of the oocydin A producing rhizobacterium Serratia plymuthica 4Rx5.</title>
        <authorList>
            <person name="Matilla M.A."/>
            <person name="Udaondo Z."/>
            <person name="Salmond G.P.C."/>
        </authorList>
    </citation>
    <scope>NUCLEOTIDE SEQUENCE [LARGE SCALE GENOMIC DNA]</scope>
    <source>
        <strain evidence="1 2">4Rx5</strain>
    </source>
</reference>
<name>A0A318NTG9_SERPL</name>
<dbReference type="EMBL" id="PESE01000007">
    <property type="protein sequence ID" value="PYD37159.1"/>
    <property type="molecule type" value="Genomic_DNA"/>
</dbReference>
<gene>
    <name evidence="1" type="ORF">CT690_19825</name>
</gene>
<evidence type="ECO:0000313" key="1">
    <source>
        <dbReference type="EMBL" id="PYD37159.1"/>
    </source>
</evidence>
<comment type="caution">
    <text evidence="1">The sequence shown here is derived from an EMBL/GenBank/DDBJ whole genome shotgun (WGS) entry which is preliminary data.</text>
</comment>
<proteinExistence type="predicted"/>
<dbReference type="RefSeq" id="WP_041417121.1">
    <property type="nucleotide sequence ID" value="NZ_PESE01000007.1"/>
</dbReference>
<dbReference type="OrthoDB" id="6446968at2"/>
<dbReference type="InterPro" id="IPR008767">
    <property type="entry name" value="Phage_SPP1_head-tail_adaptor"/>
</dbReference>
<organism evidence="1 2">
    <name type="scientific">Serratia plymuthica</name>
    <dbReference type="NCBI Taxonomy" id="82996"/>
    <lineage>
        <taxon>Bacteria</taxon>
        <taxon>Pseudomonadati</taxon>
        <taxon>Pseudomonadota</taxon>
        <taxon>Gammaproteobacteria</taxon>
        <taxon>Enterobacterales</taxon>
        <taxon>Yersiniaceae</taxon>
        <taxon>Serratia</taxon>
    </lineage>
</organism>
<dbReference type="Pfam" id="PF05521">
    <property type="entry name" value="Phage_HCP"/>
    <property type="match status" value="1"/>
</dbReference>
<accession>A0A318NTG9</accession>
<dbReference type="InterPro" id="IPR038666">
    <property type="entry name" value="SSP1_head-tail_sf"/>
</dbReference>
<dbReference type="NCBIfam" id="TIGR01563">
    <property type="entry name" value="gp16_SPP1"/>
    <property type="match status" value="1"/>
</dbReference>
<dbReference type="Gene3D" id="2.40.10.270">
    <property type="entry name" value="Bacteriophage SPP1 head-tail adaptor protein"/>
    <property type="match status" value="1"/>
</dbReference>
<evidence type="ECO:0000313" key="2">
    <source>
        <dbReference type="Proteomes" id="UP000248196"/>
    </source>
</evidence>